<dbReference type="Proteomes" id="UP001172681">
    <property type="component" value="Unassembled WGS sequence"/>
</dbReference>
<dbReference type="PROSITE" id="PS51190">
    <property type="entry name" value="FATC"/>
    <property type="match status" value="1"/>
</dbReference>
<dbReference type="SUPFAM" id="SSF56112">
    <property type="entry name" value="Protein kinase-like (PK-like)"/>
    <property type="match status" value="1"/>
</dbReference>
<keyword evidence="16 20" id="KW-0539">Nucleus</keyword>
<evidence type="ECO:0000256" key="4">
    <source>
        <dbReference type="ARBA" id="ARBA00011370"/>
    </source>
</evidence>
<organism evidence="26 27">
    <name type="scientific">Knufia peltigerae</name>
    <dbReference type="NCBI Taxonomy" id="1002370"/>
    <lineage>
        <taxon>Eukaryota</taxon>
        <taxon>Fungi</taxon>
        <taxon>Dikarya</taxon>
        <taxon>Ascomycota</taxon>
        <taxon>Pezizomycotina</taxon>
        <taxon>Eurotiomycetes</taxon>
        <taxon>Chaetothyriomycetidae</taxon>
        <taxon>Chaetothyriales</taxon>
        <taxon>Trichomeriaceae</taxon>
        <taxon>Knufia</taxon>
    </lineage>
</organism>
<dbReference type="Gene3D" id="1.10.1070.11">
    <property type="entry name" value="Phosphatidylinositol 3-/4-kinase, catalytic domain"/>
    <property type="match status" value="1"/>
</dbReference>
<keyword evidence="10 20" id="KW-0547">Nucleotide-binding</keyword>
<evidence type="ECO:0000256" key="11">
    <source>
        <dbReference type="ARBA" id="ARBA00022763"/>
    </source>
</evidence>
<evidence type="ECO:0000256" key="18">
    <source>
        <dbReference type="ARBA" id="ARBA00047899"/>
    </source>
</evidence>
<dbReference type="Pfam" id="PF00454">
    <property type="entry name" value="PI3_PI4_kinase"/>
    <property type="match status" value="1"/>
</dbReference>
<evidence type="ECO:0000256" key="3">
    <source>
        <dbReference type="ARBA" id="ARBA00010769"/>
    </source>
</evidence>
<dbReference type="SMART" id="SM01343">
    <property type="entry name" value="FATC"/>
    <property type="match status" value="1"/>
</dbReference>
<dbReference type="FunFam" id="3.30.1010.10:FF:000019">
    <property type="entry name" value="Serine/threonine-protein kinase Tel1"/>
    <property type="match status" value="1"/>
</dbReference>
<dbReference type="GO" id="GO:0004674">
    <property type="term" value="F:protein serine/threonine kinase activity"/>
    <property type="evidence" value="ECO:0007669"/>
    <property type="project" value="UniProtKB-KW"/>
</dbReference>
<dbReference type="InterPro" id="IPR044107">
    <property type="entry name" value="PIKKc_ATM"/>
</dbReference>
<dbReference type="InterPro" id="IPR003152">
    <property type="entry name" value="FATC_dom"/>
</dbReference>
<dbReference type="PANTHER" id="PTHR37079:SF4">
    <property type="entry name" value="SERINE_THREONINE-PROTEIN KINASE ATM"/>
    <property type="match status" value="1"/>
</dbReference>
<dbReference type="InterPro" id="IPR021668">
    <property type="entry name" value="TAN"/>
</dbReference>
<dbReference type="EMBL" id="JAPDRN010000035">
    <property type="protein sequence ID" value="KAJ9634964.1"/>
    <property type="molecule type" value="Genomic_DNA"/>
</dbReference>
<reference evidence="26" key="1">
    <citation type="submission" date="2022-10" db="EMBL/GenBank/DDBJ databases">
        <title>Culturing micro-colonial fungi from biological soil crusts in the Mojave desert and describing Neophaeococcomyces mojavensis, and introducing the new genera and species Taxawa tesnikishii.</title>
        <authorList>
            <person name="Kurbessoian T."/>
            <person name="Stajich J.E."/>
        </authorList>
    </citation>
    <scope>NUCLEOTIDE SEQUENCE</scope>
    <source>
        <strain evidence="26">TK_35</strain>
    </source>
</reference>
<evidence type="ECO:0000256" key="20">
    <source>
        <dbReference type="RuleBase" id="RU365027"/>
    </source>
</evidence>
<comment type="similarity">
    <text evidence="3 20">Belongs to the PI3/PI4-kinase family. ATM subfamily.</text>
</comment>
<dbReference type="GO" id="GO:0005634">
    <property type="term" value="C:nucleus"/>
    <property type="evidence" value="ECO:0007669"/>
    <property type="project" value="UniProtKB-SubCell"/>
</dbReference>
<comment type="subunit">
    <text evidence="4">Associates with DNA double-strand breaks.</text>
</comment>
<dbReference type="GO" id="GO:0005524">
    <property type="term" value="F:ATP binding"/>
    <property type="evidence" value="ECO:0007669"/>
    <property type="project" value="UniProtKB-KW"/>
</dbReference>
<evidence type="ECO:0000259" key="23">
    <source>
        <dbReference type="PROSITE" id="PS50290"/>
    </source>
</evidence>
<evidence type="ECO:0000259" key="25">
    <source>
        <dbReference type="PROSITE" id="PS51190"/>
    </source>
</evidence>
<gene>
    <name evidence="26" type="primary">TEL1</name>
    <name evidence="26" type="ORF">H2204_005919</name>
</gene>
<feature type="coiled-coil region" evidence="21">
    <location>
        <begin position="2283"/>
        <end position="2310"/>
    </location>
</feature>
<dbReference type="Pfam" id="PF02260">
    <property type="entry name" value="FATC"/>
    <property type="match status" value="1"/>
</dbReference>
<keyword evidence="7 20" id="KW-0158">Chromosome</keyword>
<sequence>MAEVKLIVAAIGKLEADTQRVRTEGLEALKSALCQGRTTSRINVLEDDVFHKIFELLYTIIAREKSAFTRAVKPTTKNNAASRLEVAAAAFRLVVEAGSSNVSFKTALSVLDHVVDTLPLSDGSFCKPLKTDYLKAFRSILEYSPHAEHMRPKNWQGYVDFVLEALSLGLEDDQVDDDLVTSRETSMASRSGLQLSIRHSQRSRRTLGKEIASYVEDLAVALKGLTSVTNAPVPTRSAAIAEVLISLLNSTTRGQEPLFEILNNIIFVSLTENVALIRSMLMELIPIIRRLWVSKSSLLREQMLITLFTCRYFFLSTSEPWPHVGVDRIEALMRTILSEYHHRNEREILHFDDMRPDAEGSDQPLRLRQFLPLRESSRALSCFMTLSVVSCLILGLVASGKSMRREQYSEDTSRKRQKTQSPFDEVLQSAAVSPGQERLVSLQILLFLLDQPHTLDEKLFVGVSKLIPALTHEDGNVQTWTFLIFSRVLVSPQSTTSSSIDWLRVYEAAQGALSIPAAARAACQLLNVILETEVLGSALTGASLHNAVFGGSNNGPCLFTDTALTLLTTALGSGLFETGKLFEAFCLKTLSWLTARWTLPPTLDRLSNSQIAFHGRPSLLYLLLTSMCGSYDRPLPREDWSPSHPLWRASLIPFDDLDFLRYLLCLPPHEPKGAQTLGHGSPQIDSVTASHTTKAVIDFLNGRLSDFMYSWESIRSERGFNITSDIATILAVASTVATGVWTKTGKHSQSAQQDPSHAKSRDTIEAFTRDQSEDMRRLVTGRFCESTLQIYDRIVQSDDEAAPEAYQPVIELALRLTSLVTDQDTTSSDSKNLSDFEIMDIDTWDSQSSQRGQHNVSSAMRIDLPLCSDTSSLLTRNKVELITALQVIKSSRSLDPETASVVVDQILSLDPDSLLAARGAVKDFFGLNPGVTRIDAHRLLGDLAKRYMQDYRFERCEAALCFCLSTMQSLSRLWTTREETDDLRETALDIYDWFLNTALGKQIASRRVLLHITNLLDSLMRQNASFDEEELPSPRTSLLHILKAGNVTTKYGLGKKLTRIFEKYVLSQHEAIFDDIVENLPSDPDNKEGIAVRLHVIAQLGAHWHTVLRQATYHTFETVANVPSTMPMATACIAEMCTTLGLKSPRVLFGLFAPQIFYTWLSRGSLAQIPYLAFSYISLKELALDNIAELVGQIALRGSSHAEELAVLVEQEWLSLLSDHFPYAEAYTLASETSVPKQERIYDGSEKLIRKQLGSESYLRLLRYNLPEIVARLVITLQDDRAIDKSFEKNDETSALCAWQEMASMSDSNTQIPLSQQPSFRARCLLDELNYLYQRLDIQSTDVWTSALLIHVYRQLLERIYPALGSLHVCSIIRKIRIAVSLAGPVALEGYPLEMILHNLRPYLTMFECAEDTMAIYQYLLKAGKAYLNKNPSFIAGLGVAIFTSLIGFMGSSQDSTTQEIHFVSTMNKAQAFRSYLGDYLDSMSLAEGTEKARSTFQSLVQHAKAITSSGNSSKSSSEGSLLQVLLADRASEEPLLTNIHFDIAIGILCQHFQPATSRSDDILEDDLQAAQFSPILGTIVKRINLNQPFRIWTAEIIGRGHIMRGLRFNARREKSIEYPSDVTQVEPDQDAIHSYTSIVEFLLDLIWGSDFTASAYAEKTLQLIFSGMPDRSQDDVLQQKVERDLIHQLKYKHFPCPAIPLPQPSILTAERLPSSTHENGSWASDIVAEISDSAAHDPVLSFLKPIALALSGSADILLPFAAHLVLLREINAQQTFKDKLSHGFTSVFHSGSRSPEKPRRLALQTLLYLQRCRFPNETNITARNSWLDIDLGDAAIAAAECRMWHEALLLLELQHSYAGLQSGRSSRRSFASAKSVPGEVVAKVYENVDDPDFFYGKKQEFDLAEVVSKMTHEGASQTSLSLHSAMLDTRLRMGDQGQSFASIAQVTASSLSAANMQGISEAVRQYYEDSGNNTELAMGLLPNSDWDVQPMNRSITYSKDMSTWLQDLYHTTKKQDLIDKLDQSLLLLIDDMEASVSGNAQTSDILTHLAIRGEIKQIMLAKSPEDLEVVWARIEARDERVKLVEFERLSPILDGRESSFAAMRRNVNLQAAFSLSPNQALRNEVRAARHSLELASKFDVPQFCLNRTLYLSELNQVANQSGLEVDVAVRYDLARTLWSQDETAVSIGILQKLKERDDTAKQAIPVTRAAILTELGHRIAEARLEKPDEIISRYLIPSFEEIRGHENGSEAGRVHHNFASFCDTQLQDTDNLDDFTRISKIRDRKDQEVRELEQMYKSSRDDRQKKQLKIHLDRARTWFKIDDEEWKRVRSNREELILNCLENYLLSMKASDDYPNDTLRLLALWLNQAESREANKVVGKHLPGVPTIRFAPLVNQLSSRLLDIKDDFQKNLMDLMFRICSDHPYHSLYQLFAASKSKALKQDEVAVSRNHAAIRLSEIVNKKSVSAAIWVALHNSCIQFHRVASESLSEKEKRQGSKIQLRKLQSGQKLENVLSEAHTRIAPPTLNIPLRPDHDYSSVPTFVKFDPMISIAGGLSNPKIVTMTASDGQRYKMLLKSGNDDLRQDAIMEQVFQQVSDLLKDHRATRQRNLDIRTYKVIPLTTNSGIIEFVKDTLPLHDYLLPAHERFFPKDYKPNKCRKEIAEVQTKGLEQRLRTYRTVTANFHPVMRFFFMERFPDPDDWFYKRLNYSRSMAAVSILGHVLGLGDRHGHNILLDENSGEVVHIDLGVAFEAGRVLPIPEVVPFRLTRDLVDGMGLTGVEGVFRRCCNFTLEALRVDQESIMTILDVLRYDPLHTWSISPLRLQRMQENNEQAEATAAGAGAGASVAAGVDDGGGGGMLPHDLASRREANEPSEADRALTIVAKKLGKALSVEATVNELIRQATDERNLAALFCGWAAYA</sequence>
<evidence type="ECO:0000256" key="13">
    <source>
        <dbReference type="ARBA" id="ARBA00022840"/>
    </source>
</evidence>
<evidence type="ECO:0000256" key="15">
    <source>
        <dbReference type="ARBA" id="ARBA00022895"/>
    </source>
</evidence>
<evidence type="ECO:0000256" key="19">
    <source>
        <dbReference type="ARBA" id="ARBA00048679"/>
    </source>
</evidence>
<keyword evidence="12 20" id="KW-0418">Kinase</keyword>
<name>A0AA38Y4L8_9EURO</name>
<keyword evidence="13 20" id="KW-0067">ATP-binding</keyword>
<proteinExistence type="inferred from homology"/>
<evidence type="ECO:0000256" key="6">
    <source>
        <dbReference type="ARBA" id="ARBA00014619"/>
    </source>
</evidence>
<feature type="region of interest" description="Disordered" evidence="22">
    <location>
        <begin position="744"/>
        <end position="763"/>
    </location>
</feature>
<dbReference type="Pfam" id="PF11640">
    <property type="entry name" value="TAN"/>
    <property type="match status" value="1"/>
</dbReference>
<dbReference type="GO" id="GO:0006325">
    <property type="term" value="P:chromatin organization"/>
    <property type="evidence" value="ECO:0007669"/>
    <property type="project" value="UniProtKB-KW"/>
</dbReference>
<evidence type="ECO:0000256" key="9">
    <source>
        <dbReference type="ARBA" id="ARBA00022679"/>
    </source>
</evidence>
<dbReference type="SMART" id="SM00146">
    <property type="entry name" value="PI3Kc"/>
    <property type="match status" value="1"/>
</dbReference>
<dbReference type="InterPro" id="IPR018936">
    <property type="entry name" value="PI3/4_kinase_CS"/>
</dbReference>
<comment type="catalytic activity">
    <reaction evidence="18 20">
        <text>L-threonyl-[protein] + ATP = O-phospho-L-threonyl-[protein] + ADP + H(+)</text>
        <dbReference type="Rhea" id="RHEA:46608"/>
        <dbReference type="Rhea" id="RHEA-COMP:11060"/>
        <dbReference type="Rhea" id="RHEA-COMP:11605"/>
        <dbReference type="ChEBI" id="CHEBI:15378"/>
        <dbReference type="ChEBI" id="CHEBI:30013"/>
        <dbReference type="ChEBI" id="CHEBI:30616"/>
        <dbReference type="ChEBI" id="CHEBI:61977"/>
        <dbReference type="ChEBI" id="CHEBI:456216"/>
        <dbReference type="EC" id="2.7.11.1"/>
    </reaction>
</comment>
<evidence type="ECO:0000256" key="12">
    <source>
        <dbReference type="ARBA" id="ARBA00022777"/>
    </source>
</evidence>
<evidence type="ECO:0000256" key="16">
    <source>
        <dbReference type="ARBA" id="ARBA00023242"/>
    </source>
</evidence>
<feature type="domain" description="PI3K/PI4K catalytic" evidence="23">
    <location>
        <begin position="2546"/>
        <end position="2857"/>
    </location>
</feature>
<comment type="catalytic activity">
    <reaction evidence="19">
        <text>L-seryl-[protein] + ATP = O-phospho-L-seryl-[protein] + ADP + H(+)</text>
        <dbReference type="Rhea" id="RHEA:17989"/>
        <dbReference type="Rhea" id="RHEA-COMP:9863"/>
        <dbReference type="Rhea" id="RHEA-COMP:11604"/>
        <dbReference type="ChEBI" id="CHEBI:15378"/>
        <dbReference type="ChEBI" id="CHEBI:29999"/>
        <dbReference type="ChEBI" id="CHEBI:30616"/>
        <dbReference type="ChEBI" id="CHEBI:83421"/>
        <dbReference type="ChEBI" id="CHEBI:456216"/>
        <dbReference type="EC" id="2.7.11.1"/>
    </reaction>
</comment>
<evidence type="ECO:0000256" key="7">
    <source>
        <dbReference type="ARBA" id="ARBA00022454"/>
    </source>
</evidence>
<evidence type="ECO:0000256" key="10">
    <source>
        <dbReference type="ARBA" id="ARBA00022741"/>
    </source>
</evidence>
<dbReference type="PROSITE" id="PS00916">
    <property type="entry name" value="PI3_4_KINASE_2"/>
    <property type="match status" value="1"/>
</dbReference>
<dbReference type="PROSITE" id="PS51189">
    <property type="entry name" value="FAT"/>
    <property type="match status" value="1"/>
</dbReference>
<dbReference type="InterPro" id="IPR011009">
    <property type="entry name" value="Kinase-like_dom_sf"/>
</dbReference>
<dbReference type="PANTHER" id="PTHR37079">
    <property type="entry name" value="SERINE/THREONINE-PROTEIN KINASE ATM"/>
    <property type="match status" value="1"/>
</dbReference>
<dbReference type="GO" id="GO:0006281">
    <property type="term" value="P:DNA repair"/>
    <property type="evidence" value="ECO:0007669"/>
    <property type="project" value="InterPro"/>
</dbReference>
<evidence type="ECO:0000256" key="8">
    <source>
        <dbReference type="ARBA" id="ARBA00022527"/>
    </source>
</evidence>
<evidence type="ECO:0000256" key="2">
    <source>
        <dbReference type="ARBA" id="ARBA00004574"/>
    </source>
</evidence>
<dbReference type="GO" id="GO:0035556">
    <property type="term" value="P:intracellular signal transduction"/>
    <property type="evidence" value="ECO:0007669"/>
    <property type="project" value="UniProtKB-ARBA"/>
</dbReference>
<dbReference type="InterPro" id="IPR038980">
    <property type="entry name" value="ATM_plant"/>
</dbReference>
<evidence type="ECO:0000256" key="5">
    <source>
        <dbReference type="ARBA" id="ARBA00012513"/>
    </source>
</evidence>
<feature type="domain" description="FATC" evidence="25">
    <location>
        <begin position="2889"/>
        <end position="2921"/>
    </location>
</feature>
<dbReference type="Gene3D" id="3.30.1010.10">
    <property type="entry name" value="Phosphatidylinositol 3-kinase Catalytic Subunit, Chain A, domain 4"/>
    <property type="match status" value="1"/>
</dbReference>
<dbReference type="PROSITE" id="PS00915">
    <property type="entry name" value="PI3_4_KINASE_1"/>
    <property type="match status" value="1"/>
</dbReference>
<evidence type="ECO:0000313" key="27">
    <source>
        <dbReference type="Proteomes" id="UP001172681"/>
    </source>
</evidence>
<keyword evidence="21" id="KW-0175">Coiled coil</keyword>
<evidence type="ECO:0000256" key="14">
    <source>
        <dbReference type="ARBA" id="ARBA00022853"/>
    </source>
</evidence>
<dbReference type="EC" id="2.7.11.1" evidence="5 20"/>
<feature type="domain" description="FAT" evidence="24">
    <location>
        <begin position="1834"/>
        <end position="2438"/>
    </location>
</feature>
<evidence type="ECO:0000256" key="21">
    <source>
        <dbReference type="SAM" id="Coils"/>
    </source>
</evidence>
<evidence type="ECO:0000256" key="22">
    <source>
        <dbReference type="SAM" id="MobiDB-lite"/>
    </source>
</evidence>
<dbReference type="GO" id="GO:0000781">
    <property type="term" value="C:chromosome, telomeric region"/>
    <property type="evidence" value="ECO:0007669"/>
    <property type="project" value="UniProtKB-SubCell"/>
</dbReference>
<comment type="subcellular location">
    <subcellularLocation>
        <location evidence="2 20">Chromosome</location>
        <location evidence="2 20">Telomere</location>
    </subcellularLocation>
    <subcellularLocation>
        <location evidence="1 20">Nucleus</location>
    </subcellularLocation>
</comment>
<accession>A0AA38Y4L8</accession>
<evidence type="ECO:0000259" key="24">
    <source>
        <dbReference type="PROSITE" id="PS51189"/>
    </source>
</evidence>
<keyword evidence="8 20" id="KW-0723">Serine/threonine-protein kinase</keyword>
<comment type="function">
    <text evidence="17 20">Serine/threonine protein kinase which activates checkpoint signaling upon genotoxic stresses such as ionizing radiation (IR), ultraviolet light (UV), or DNA replication stalling, thereby acting as a DNA damage sensor. Recognizes the substrate consensus sequence [ST]-Q. Phosphorylates histone H2A to form H2AS128ph (gamma-H2A) at sites of DNA damage, involved in the regulation of DNA damage response mechanism. Required for the control of telomere length and genome stability.</text>
</comment>
<dbReference type="InterPro" id="IPR000403">
    <property type="entry name" value="PI3/4_kinase_cat_dom"/>
</dbReference>
<dbReference type="InterPro" id="IPR036940">
    <property type="entry name" value="PI3/4_kinase_cat_sf"/>
</dbReference>
<evidence type="ECO:0000256" key="17">
    <source>
        <dbReference type="ARBA" id="ARBA00025079"/>
    </source>
</evidence>
<evidence type="ECO:0000313" key="26">
    <source>
        <dbReference type="EMBL" id="KAJ9634964.1"/>
    </source>
</evidence>
<protein>
    <recommendedName>
        <fullName evidence="6 20">Serine/threonine-protein kinase Tel1</fullName>
        <ecNumber evidence="5 20">2.7.11.1</ecNumber>
    </recommendedName>
</protein>
<keyword evidence="15 20" id="KW-0779">Telomere</keyword>
<keyword evidence="11 20" id="KW-0227">DNA damage</keyword>
<keyword evidence="27" id="KW-1185">Reference proteome</keyword>
<dbReference type="CDD" id="cd05171">
    <property type="entry name" value="PIKKc_ATM"/>
    <property type="match status" value="1"/>
</dbReference>
<comment type="caution">
    <text evidence="26">The sequence shown here is derived from an EMBL/GenBank/DDBJ whole genome shotgun (WGS) entry which is preliminary data.</text>
</comment>
<keyword evidence="14 20" id="KW-0156">Chromatin regulator</keyword>
<dbReference type="SMART" id="SM01342">
    <property type="entry name" value="TAN"/>
    <property type="match status" value="1"/>
</dbReference>
<keyword evidence="9 20" id="KW-0808">Transferase</keyword>
<dbReference type="PROSITE" id="PS50290">
    <property type="entry name" value="PI3_4_KINASE_3"/>
    <property type="match status" value="1"/>
</dbReference>
<dbReference type="InterPro" id="IPR014009">
    <property type="entry name" value="PIK_FAT"/>
</dbReference>
<evidence type="ECO:0000256" key="1">
    <source>
        <dbReference type="ARBA" id="ARBA00004123"/>
    </source>
</evidence>